<accession>A0A1E1WSY8</accession>
<name>A0A1E1WSY8_PECGO</name>
<feature type="compositionally biased region" description="Basic residues" evidence="1">
    <location>
        <begin position="63"/>
        <end position="72"/>
    </location>
</feature>
<gene>
    <name evidence="2" type="ORF">g.19432</name>
</gene>
<protein>
    <submittedName>
        <fullName evidence="2">Uncharacterized protein</fullName>
    </submittedName>
</protein>
<feature type="compositionally biased region" description="Polar residues" evidence="1">
    <location>
        <begin position="1"/>
        <end position="12"/>
    </location>
</feature>
<dbReference type="OrthoDB" id="75801at2759"/>
<evidence type="ECO:0000256" key="1">
    <source>
        <dbReference type="SAM" id="MobiDB-lite"/>
    </source>
</evidence>
<feature type="compositionally biased region" description="Basic and acidic residues" evidence="1">
    <location>
        <begin position="13"/>
        <end position="23"/>
    </location>
</feature>
<feature type="non-terminal residue" evidence="2">
    <location>
        <position position="1"/>
    </location>
</feature>
<evidence type="ECO:0000313" key="2">
    <source>
        <dbReference type="EMBL" id="JAT89946.1"/>
    </source>
</evidence>
<sequence>NRTQPIENTRTAESVETRARNDDVTNEPYTSKDVVNLLIPETQYGQKTEKSGVGALLQIMAGKRKNKNKRKTARAESVRVSPPKETTVSLQRSKSEREVKCSDAPTPAK</sequence>
<proteinExistence type="predicted"/>
<feature type="region of interest" description="Disordered" evidence="1">
    <location>
        <begin position="63"/>
        <end position="109"/>
    </location>
</feature>
<feature type="region of interest" description="Disordered" evidence="1">
    <location>
        <begin position="1"/>
        <end position="30"/>
    </location>
</feature>
<dbReference type="AlphaFoldDB" id="A0A1E1WSY8"/>
<feature type="non-terminal residue" evidence="2">
    <location>
        <position position="109"/>
    </location>
</feature>
<organism evidence="2">
    <name type="scientific">Pectinophora gossypiella</name>
    <name type="common">Cotton pink bollworm</name>
    <name type="synonym">Depressaria gossypiella</name>
    <dbReference type="NCBI Taxonomy" id="13191"/>
    <lineage>
        <taxon>Eukaryota</taxon>
        <taxon>Metazoa</taxon>
        <taxon>Ecdysozoa</taxon>
        <taxon>Arthropoda</taxon>
        <taxon>Hexapoda</taxon>
        <taxon>Insecta</taxon>
        <taxon>Pterygota</taxon>
        <taxon>Neoptera</taxon>
        <taxon>Endopterygota</taxon>
        <taxon>Lepidoptera</taxon>
        <taxon>Glossata</taxon>
        <taxon>Ditrysia</taxon>
        <taxon>Gelechioidea</taxon>
        <taxon>Gelechiidae</taxon>
        <taxon>Apatetrinae</taxon>
        <taxon>Pectinophora</taxon>
    </lineage>
</organism>
<dbReference type="EMBL" id="GDQN01001108">
    <property type="protein sequence ID" value="JAT89946.1"/>
    <property type="molecule type" value="Transcribed_RNA"/>
</dbReference>
<reference evidence="2" key="1">
    <citation type="submission" date="2015-09" db="EMBL/GenBank/DDBJ databases">
        <title>De novo assembly of Pectinophora gossypiella (Pink Bollworm) gut transcriptome.</title>
        <authorList>
            <person name="Tassone E.E."/>
        </authorList>
    </citation>
    <scope>NUCLEOTIDE SEQUENCE</scope>
</reference>